<dbReference type="Proteomes" id="UP000664203">
    <property type="component" value="Unassembled WGS sequence"/>
</dbReference>
<proteinExistence type="predicted"/>
<gene>
    <name evidence="2" type="ORF">ALECFALPRED_003252</name>
</gene>
<dbReference type="PANTHER" id="PTHR35043:SF8">
    <property type="entry name" value="DUF4220 DOMAIN-CONTAINING PROTEIN"/>
    <property type="match status" value="1"/>
</dbReference>
<dbReference type="EMBL" id="CAJPDR010000209">
    <property type="protein sequence ID" value="CAF9925925.1"/>
    <property type="molecule type" value="Genomic_DNA"/>
</dbReference>
<feature type="transmembrane region" description="Helical" evidence="1">
    <location>
        <begin position="24"/>
        <end position="49"/>
    </location>
</feature>
<keyword evidence="3" id="KW-1185">Reference proteome</keyword>
<organism evidence="2 3">
    <name type="scientific">Alectoria fallacina</name>
    <dbReference type="NCBI Taxonomy" id="1903189"/>
    <lineage>
        <taxon>Eukaryota</taxon>
        <taxon>Fungi</taxon>
        <taxon>Dikarya</taxon>
        <taxon>Ascomycota</taxon>
        <taxon>Pezizomycotina</taxon>
        <taxon>Lecanoromycetes</taxon>
        <taxon>OSLEUM clade</taxon>
        <taxon>Lecanoromycetidae</taxon>
        <taxon>Lecanorales</taxon>
        <taxon>Lecanorineae</taxon>
        <taxon>Parmeliaceae</taxon>
        <taxon>Alectoria</taxon>
    </lineage>
</organism>
<sequence>MNSSHHLPLQGWTSSPNGRGTYEILVGSCITLVLCGWTVLCLNVFPASFGKWKRGYRKSLMACLTFIRPEFTFQIAIGQWCSARRSVEKFKRSGYPLSDSGDPEWSMRHAFHADMGGFVLHPDYSETEQWTPFPLDAERVFYLVVNKYVPYSDVAIEQELIKERNKVDTLVRLITVLQISWYLIAAVGRAFQHLAITILELATIGFIICTLGTYYFWYYKPVDIGRAIIIKPNATIRKILVDAGDRAKAPYKRTPLDFVERPRTSVSGAGYRHQRIQPLKLSGRIVQLHSSNSNVKKRTDALLCIMTT</sequence>
<feature type="transmembrane region" description="Helical" evidence="1">
    <location>
        <begin position="194"/>
        <end position="217"/>
    </location>
</feature>
<evidence type="ECO:0000256" key="1">
    <source>
        <dbReference type="SAM" id="Phobius"/>
    </source>
</evidence>
<keyword evidence="1" id="KW-1133">Transmembrane helix</keyword>
<protein>
    <submittedName>
        <fullName evidence="2">Uncharacterized protein</fullName>
    </submittedName>
</protein>
<evidence type="ECO:0000313" key="3">
    <source>
        <dbReference type="Proteomes" id="UP000664203"/>
    </source>
</evidence>
<comment type="caution">
    <text evidence="2">The sequence shown here is derived from an EMBL/GenBank/DDBJ whole genome shotgun (WGS) entry which is preliminary data.</text>
</comment>
<dbReference type="AlphaFoldDB" id="A0A8H3ISJ9"/>
<evidence type="ECO:0000313" key="2">
    <source>
        <dbReference type="EMBL" id="CAF9925925.1"/>
    </source>
</evidence>
<keyword evidence="1" id="KW-0812">Transmembrane</keyword>
<dbReference type="OrthoDB" id="9451547at2759"/>
<feature type="transmembrane region" description="Helical" evidence="1">
    <location>
        <begin position="170"/>
        <end position="188"/>
    </location>
</feature>
<name>A0A8H3ISJ9_9LECA</name>
<reference evidence="2" key="1">
    <citation type="submission" date="2021-03" db="EMBL/GenBank/DDBJ databases">
        <authorList>
            <person name="Tagirdzhanova G."/>
        </authorList>
    </citation>
    <scope>NUCLEOTIDE SEQUENCE</scope>
</reference>
<dbReference type="PANTHER" id="PTHR35043">
    <property type="entry name" value="TRANSCRIPTION FACTOR DOMAIN-CONTAINING PROTEIN"/>
    <property type="match status" value="1"/>
</dbReference>
<accession>A0A8H3ISJ9</accession>
<keyword evidence="1" id="KW-0472">Membrane</keyword>